<evidence type="ECO:0000256" key="1">
    <source>
        <dbReference type="SAM" id="Phobius"/>
    </source>
</evidence>
<proteinExistence type="predicted"/>
<dbReference type="RefSeq" id="WP_095484682.1">
    <property type="nucleotide sequence ID" value="NZ_CP088151.1"/>
</dbReference>
<accession>A0AB36RB89</accession>
<dbReference type="AlphaFoldDB" id="A0AB36RB89"/>
<dbReference type="EMBL" id="NPKI01000015">
    <property type="protein sequence ID" value="PAQ02067.1"/>
    <property type="molecule type" value="Genomic_DNA"/>
</dbReference>
<feature type="transmembrane region" description="Helical" evidence="1">
    <location>
        <begin position="16"/>
        <end position="37"/>
    </location>
</feature>
<keyword evidence="1" id="KW-0472">Membrane</keyword>
<protein>
    <recommendedName>
        <fullName evidence="2">Putative Flp pilus-assembly TadG-like N-terminal domain-containing protein</fullName>
    </recommendedName>
</protein>
<comment type="caution">
    <text evidence="3">The sequence shown here is derived from an EMBL/GenBank/DDBJ whole genome shotgun (WGS) entry which is preliminary data.</text>
</comment>
<keyword evidence="4" id="KW-1185">Reference proteome</keyword>
<keyword evidence="1" id="KW-1133">Transmembrane helix</keyword>
<dbReference type="Proteomes" id="UP000216215">
    <property type="component" value="Unassembled WGS sequence"/>
</dbReference>
<sequence>MLQAGRHFLNSESGSLAPILAIALIPMIATLGFSLDYNSAVSTKASMQNALDAATLSITTLPTDTSLADRQIKLQESFAANSGQGTAKLDGFVVAADGTATINASAGFAMPTNFMQIAHVPTVQIGVASAVVKRPALVEATFKVNKISGYWDKTMTLYGTKFGETLANKLMKISYVHNRYGDPKGYGTANVYKINGSTETLAQKQVCTTTTVTSFYGLPTTTITQTSGNTKYATTCVNTMYPATGAGAVIDVSLMDKLYLEMKIPNPNPGLGGGNLPTGTKTTLRSDNTATSNRLYIDSVEVGQGKTVDIFTAVPCGQPSVQAWEDGGNTVPAPVSNADFFYTVTGKCAFNKRPSETVLIQ</sequence>
<evidence type="ECO:0000259" key="2">
    <source>
        <dbReference type="Pfam" id="PF13400"/>
    </source>
</evidence>
<organism evidence="3 4">
    <name type="scientific">Mesorhizobium mediterraneum</name>
    <dbReference type="NCBI Taxonomy" id="43617"/>
    <lineage>
        <taxon>Bacteria</taxon>
        <taxon>Pseudomonadati</taxon>
        <taxon>Pseudomonadota</taxon>
        <taxon>Alphaproteobacteria</taxon>
        <taxon>Hyphomicrobiales</taxon>
        <taxon>Phyllobacteriaceae</taxon>
        <taxon>Mesorhizobium</taxon>
    </lineage>
</organism>
<evidence type="ECO:0000313" key="4">
    <source>
        <dbReference type="Proteomes" id="UP000216215"/>
    </source>
</evidence>
<dbReference type="InterPro" id="IPR028087">
    <property type="entry name" value="Tad_N"/>
</dbReference>
<name>A0AB36RB89_9HYPH</name>
<dbReference type="Pfam" id="PF13400">
    <property type="entry name" value="Tad"/>
    <property type="match status" value="1"/>
</dbReference>
<keyword evidence="1" id="KW-0812">Transmembrane</keyword>
<gene>
    <name evidence="3" type="ORF">CIT25_11715</name>
</gene>
<evidence type="ECO:0000313" key="3">
    <source>
        <dbReference type="EMBL" id="PAQ02067.1"/>
    </source>
</evidence>
<reference evidence="4" key="1">
    <citation type="submission" date="2017-08" db="EMBL/GenBank/DDBJ databases">
        <title>Mesorhizobium wenxinae sp. nov., a novel rhizobial species isolated from root nodules of chickpea (Cicer arietinum L.).</title>
        <authorList>
            <person name="Zhang J."/>
        </authorList>
    </citation>
    <scope>NUCLEOTIDE SEQUENCE [LARGE SCALE GENOMIC DNA]</scope>
    <source>
        <strain evidence="4">USDA 3392</strain>
    </source>
</reference>
<feature type="domain" description="Putative Flp pilus-assembly TadG-like N-terminal" evidence="2">
    <location>
        <begin position="14"/>
        <end position="56"/>
    </location>
</feature>